<evidence type="ECO:0008006" key="5">
    <source>
        <dbReference type="Google" id="ProtNLM"/>
    </source>
</evidence>
<dbReference type="Gene3D" id="3.10.20.550">
    <property type="entry name" value="ASAP complex, SAP18 subunit"/>
    <property type="match status" value="1"/>
</dbReference>
<evidence type="ECO:0000313" key="4">
    <source>
        <dbReference type="Proteomes" id="UP000799779"/>
    </source>
</evidence>
<feature type="compositionally biased region" description="Gly residues" evidence="2">
    <location>
        <begin position="209"/>
        <end position="249"/>
    </location>
</feature>
<accession>A0A6A5W9E1</accession>
<dbReference type="Proteomes" id="UP000799779">
    <property type="component" value="Unassembled WGS sequence"/>
</dbReference>
<reference evidence="3" key="1">
    <citation type="journal article" date="2020" name="Stud. Mycol.">
        <title>101 Dothideomycetes genomes: a test case for predicting lifestyles and emergence of pathogens.</title>
        <authorList>
            <person name="Haridas S."/>
            <person name="Albert R."/>
            <person name="Binder M."/>
            <person name="Bloem J."/>
            <person name="Labutti K."/>
            <person name="Salamov A."/>
            <person name="Andreopoulos B."/>
            <person name="Baker S."/>
            <person name="Barry K."/>
            <person name="Bills G."/>
            <person name="Bluhm B."/>
            <person name="Cannon C."/>
            <person name="Castanera R."/>
            <person name="Culley D."/>
            <person name="Daum C."/>
            <person name="Ezra D."/>
            <person name="Gonzalez J."/>
            <person name="Henrissat B."/>
            <person name="Kuo A."/>
            <person name="Liang C."/>
            <person name="Lipzen A."/>
            <person name="Lutzoni F."/>
            <person name="Magnuson J."/>
            <person name="Mondo S."/>
            <person name="Nolan M."/>
            <person name="Ohm R."/>
            <person name="Pangilinan J."/>
            <person name="Park H.-J."/>
            <person name="Ramirez L."/>
            <person name="Alfaro M."/>
            <person name="Sun H."/>
            <person name="Tritt A."/>
            <person name="Yoshinaga Y."/>
            <person name="Zwiers L.-H."/>
            <person name="Turgeon B."/>
            <person name="Goodwin S."/>
            <person name="Spatafora J."/>
            <person name="Crous P."/>
            <person name="Grigoriev I."/>
        </authorList>
    </citation>
    <scope>NUCLEOTIDE SEQUENCE</scope>
    <source>
        <strain evidence="3">CBS 123094</strain>
    </source>
</reference>
<organism evidence="3 4">
    <name type="scientific">Amniculicola lignicola CBS 123094</name>
    <dbReference type="NCBI Taxonomy" id="1392246"/>
    <lineage>
        <taxon>Eukaryota</taxon>
        <taxon>Fungi</taxon>
        <taxon>Dikarya</taxon>
        <taxon>Ascomycota</taxon>
        <taxon>Pezizomycotina</taxon>
        <taxon>Dothideomycetes</taxon>
        <taxon>Pleosporomycetidae</taxon>
        <taxon>Pleosporales</taxon>
        <taxon>Amniculicolaceae</taxon>
        <taxon>Amniculicola</taxon>
    </lineage>
</organism>
<feature type="region of interest" description="Disordered" evidence="2">
    <location>
        <begin position="106"/>
        <end position="142"/>
    </location>
</feature>
<dbReference type="EMBL" id="ML977634">
    <property type="protein sequence ID" value="KAF1995725.1"/>
    <property type="molecule type" value="Genomic_DNA"/>
</dbReference>
<feature type="compositionally biased region" description="Basic and acidic residues" evidence="2">
    <location>
        <begin position="111"/>
        <end position="122"/>
    </location>
</feature>
<dbReference type="PANTHER" id="PTHR13082:SF0">
    <property type="entry name" value="HISTONE DEACETYLASE COMPLEX SUBUNIT SAP18"/>
    <property type="match status" value="1"/>
</dbReference>
<evidence type="ECO:0000256" key="2">
    <source>
        <dbReference type="SAM" id="MobiDB-lite"/>
    </source>
</evidence>
<comment type="similarity">
    <text evidence="1">Belongs to the SAP18 family.</text>
</comment>
<gene>
    <name evidence="3" type="ORF">P154DRAFT_623804</name>
</gene>
<evidence type="ECO:0000256" key="1">
    <source>
        <dbReference type="ARBA" id="ARBA00009143"/>
    </source>
</evidence>
<feature type="compositionally biased region" description="Gly residues" evidence="2">
    <location>
        <begin position="278"/>
        <end position="298"/>
    </location>
</feature>
<dbReference type="InterPro" id="IPR010516">
    <property type="entry name" value="SAP18"/>
</dbReference>
<feature type="compositionally biased region" description="Polar residues" evidence="2">
    <location>
        <begin position="127"/>
        <end position="136"/>
    </location>
</feature>
<name>A0A6A5W9E1_9PLEO</name>
<dbReference type="AlphaFoldDB" id="A0A6A5W9E1"/>
<sequence length="305" mass="32003">MAAQVDRQTTTPFLLRLFYKQGAFHRLEEFTPHGRLPQHLQIYTWPTCTLSELSHLLLTALPSLLPPQYAGTRIAFRIVHPDMSVRGNAPGRYIGRDLGSVVVGASTSPEDAVHKEKDHDGDVDMTDGTTNNGTENSGEKKDEAISLSELKEALKDLSGEPQKALSMARFVIGDYICCAVLPPLADGSVAAAPPPIPSGPSARPPPRDGFGGARGGGPRGGSNGYRGDGYRGGVGGGDGQRGGRPGAGIGYDDWRREGGGGVPSGEWRRGEAPPEGYWRGGSTDGRLGPPGGGGGRGGGRGRGRW</sequence>
<dbReference type="GO" id="GO:0005634">
    <property type="term" value="C:nucleus"/>
    <property type="evidence" value="ECO:0007669"/>
    <property type="project" value="TreeGrafter"/>
</dbReference>
<protein>
    <recommendedName>
        <fullName evidence="5">Sin3-associated polypeptide Sap18</fullName>
    </recommendedName>
</protein>
<proteinExistence type="inferred from homology"/>
<evidence type="ECO:0000313" key="3">
    <source>
        <dbReference type="EMBL" id="KAF1995725.1"/>
    </source>
</evidence>
<feature type="region of interest" description="Disordered" evidence="2">
    <location>
        <begin position="192"/>
        <end position="305"/>
    </location>
</feature>
<dbReference type="OrthoDB" id="440566at2759"/>
<feature type="compositionally biased region" description="Pro residues" evidence="2">
    <location>
        <begin position="192"/>
        <end position="204"/>
    </location>
</feature>
<keyword evidence="4" id="KW-1185">Reference proteome</keyword>
<dbReference type="InterPro" id="IPR042534">
    <property type="entry name" value="SAP18_sf"/>
</dbReference>
<dbReference type="Pfam" id="PF06487">
    <property type="entry name" value="SAP18"/>
    <property type="match status" value="1"/>
</dbReference>
<dbReference type="PANTHER" id="PTHR13082">
    <property type="entry name" value="SAP18"/>
    <property type="match status" value="1"/>
</dbReference>